<keyword evidence="2" id="KW-1185">Reference proteome</keyword>
<dbReference type="InterPro" id="IPR013324">
    <property type="entry name" value="RNA_pol_sigma_r3/r4-like"/>
</dbReference>
<dbReference type="Gene3D" id="1.20.120.1810">
    <property type="match status" value="1"/>
</dbReference>
<evidence type="ECO:0000313" key="1">
    <source>
        <dbReference type="EMBL" id="MCC2189147.1"/>
    </source>
</evidence>
<dbReference type="EMBL" id="JAJEPR010000005">
    <property type="protein sequence ID" value="MCC2189147.1"/>
    <property type="molecule type" value="Genomic_DNA"/>
</dbReference>
<dbReference type="InterPro" id="IPR013325">
    <property type="entry name" value="RNA_pol_sigma_r2"/>
</dbReference>
<dbReference type="Proteomes" id="UP001197875">
    <property type="component" value="Unassembled WGS sequence"/>
</dbReference>
<reference evidence="1 2" key="1">
    <citation type="submission" date="2021-10" db="EMBL/GenBank/DDBJ databases">
        <title>Anaerobic single-cell dispensing facilitates the cultivation of human gut bacteria.</title>
        <authorList>
            <person name="Afrizal A."/>
        </authorList>
    </citation>
    <scope>NUCLEOTIDE SEQUENCE [LARGE SCALE GENOMIC DNA]</scope>
    <source>
        <strain evidence="1 2">CLA-AA-H277</strain>
    </source>
</reference>
<proteinExistence type="predicted"/>
<comment type="caution">
    <text evidence="1">The sequence shown here is derived from an EMBL/GenBank/DDBJ whole genome shotgun (WGS) entry which is preliminary data.</text>
</comment>
<organism evidence="1 2">
    <name type="scientific">Fusicatenibacter faecihominis</name>
    <dbReference type="NCBI Taxonomy" id="2881276"/>
    <lineage>
        <taxon>Bacteria</taxon>
        <taxon>Bacillati</taxon>
        <taxon>Bacillota</taxon>
        <taxon>Clostridia</taxon>
        <taxon>Lachnospirales</taxon>
        <taxon>Lachnospiraceae</taxon>
        <taxon>Fusicatenibacter</taxon>
    </lineage>
</organism>
<sequence>MQERYIFREMLSEIKELADQKGNVLTLDEVKEFFKNAHLTDEQLNMVCVYLIGEKIRVEGYEGPEKQEQTPEKEEAGAMEESDCLELYQAELEEIKGLSEEEELKCFQLASAGDPAAKSRLTEHYLKTVYDLSRTFAFGSVPRSDLIQEGNVALMLALEELEFFGKLEDYQNFLYEKIREAMEDALSEGQDLKDMGDKVAQKVNHLSEAVHNLEEDLEHKVSVDELSAYLDMPVEEIRDILRMAGDEIDVNE</sequence>
<dbReference type="GO" id="GO:0006352">
    <property type="term" value="P:DNA-templated transcription initiation"/>
    <property type="evidence" value="ECO:0007669"/>
    <property type="project" value="InterPro"/>
</dbReference>
<dbReference type="GO" id="GO:0003700">
    <property type="term" value="F:DNA-binding transcription factor activity"/>
    <property type="evidence" value="ECO:0007669"/>
    <property type="project" value="InterPro"/>
</dbReference>
<evidence type="ECO:0008006" key="3">
    <source>
        <dbReference type="Google" id="ProtNLM"/>
    </source>
</evidence>
<dbReference type="SUPFAM" id="SSF88659">
    <property type="entry name" value="Sigma3 and sigma4 domains of RNA polymerase sigma factors"/>
    <property type="match status" value="1"/>
</dbReference>
<name>A0AAE3J5H4_9FIRM</name>
<accession>A0AAE3J5H4</accession>
<evidence type="ECO:0000313" key="2">
    <source>
        <dbReference type="Proteomes" id="UP001197875"/>
    </source>
</evidence>
<gene>
    <name evidence="1" type="ORF">LKD71_04820</name>
</gene>
<dbReference type="RefSeq" id="WP_227614573.1">
    <property type="nucleotide sequence ID" value="NZ_JAJEPR010000005.1"/>
</dbReference>
<dbReference type="SUPFAM" id="SSF88946">
    <property type="entry name" value="Sigma2 domain of RNA polymerase sigma factors"/>
    <property type="match status" value="1"/>
</dbReference>
<protein>
    <recommendedName>
        <fullName evidence="3">RNA polymerase sigma factor rpoD</fullName>
    </recommendedName>
</protein>
<dbReference type="AlphaFoldDB" id="A0AAE3J5H4"/>